<dbReference type="Proteomes" id="UP000887013">
    <property type="component" value="Unassembled WGS sequence"/>
</dbReference>
<dbReference type="AlphaFoldDB" id="A0A8X6UEJ5"/>
<reference evidence="2" key="1">
    <citation type="submission" date="2020-08" db="EMBL/GenBank/DDBJ databases">
        <title>Multicomponent nature underlies the extraordinary mechanical properties of spider dragline silk.</title>
        <authorList>
            <person name="Kono N."/>
            <person name="Nakamura H."/>
            <person name="Mori M."/>
            <person name="Yoshida Y."/>
            <person name="Ohtoshi R."/>
            <person name="Malay A.D."/>
            <person name="Moran D.A.P."/>
            <person name="Tomita M."/>
            <person name="Numata K."/>
            <person name="Arakawa K."/>
        </authorList>
    </citation>
    <scope>NUCLEOTIDE SEQUENCE</scope>
</reference>
<sequence>MKVSFHCSSSTLPGFFSYFEDVLGPLTMGAVICTSRKTKGREHYDAKESEKSLRRKDTKDSIYDSADFIECSSLIHSNGKHKIKLNSKSEIHTNISSHLKTKTLNIKPYGAANCSCPLCKKSDYPSKYSSQRIFKNVWSRKHKTSSGSPMSLRRDYDDNHSTNKTETLLNVTEIKPQQPIYKGATVQSPLSGSPISLRKDNDDNQSTNKTDTLINVAEMKPQQPIYKEATVQTHDVVDVKDSSTSTTACMEHLSTFLSIDGKCGLCDFVHSGEHHRWNNLEDDATLFKDVSKNITKWLQRTPEFTDKIVLQKMEAKQKIRITLRKDKTGAQQILVTDGGFSYQIQGKRIFFK</sequence>
<feature type="region of interest" description="Disordered" evidence="1">
    <location>
        <begin position="140"/>
        <end position="161"/>
    </location>
</feature>
<proteinExistence type="predicted"/>
<gene>
    <name evidence="2" type="primary">AVEN_135768_1</name>
    <name evidence="2" type="ORF">NPIL_441411</name>
</gene>
<name>A0A8X6UEJ5_NEPPI</name>
<feature type="compositionally biased region" description="Basic and acidic residues" evidence="1">
    <location>
        <begin position="152"/>
        <end position="161"/>
    </location>
</feature>
<accession>A0A8X6UEJ5</accession>
<comment type="caution">
    <text evidence="2">The sequence shown here is derived from an EMBL/GenBank/DDBJ whole genome shotgun (WGS) entry which is preliminary data.</text>
</comment>
<organism evidence="2 3">
    <name type="scientific">Nephila pilipes</name>
    <name type="common">Giant wood spider</name>
    <name type="synonym">Nephila maculata</name>
    <dbReference type="NCBI Taxonomy" id="299642"/>
    <lineage>
        <taxon>Eukaryota</taxon>
        <taxon>Metazoa</taxon>
        <taxon>Ecdysozoa</taxon>
        <taxon>Arthropoda</taxon>
        <taxon>Chelicerata</taxon>
        <taxon>Arachnida</taxon>
        <taxon>Araneae</taxon>
        <taxon>Araneomorphae</taxon>
        <taxon>Entelegynae</taxon>
        <taxon>Araneoidea</taxon>
        <taxon>Nephilidae</taxon>
        <taxon>Nephila</taxon>
    </lineage>
</organism>
<dbReference type="OrthoDB" id="6435260at2759"/>
<evidence type="ECO:0000256" key="1">
    <source>
        <dbReference type="SAM" id="MobiDB-lite"/>
    </source>
</evidence>
<keyword evidence="3" id="KW-1185">Reference proteome</keyword>
<dbReference type="EMBL" id="BMAW01081402">
    <property type="protein sequence ID" value="GFU24305.1"/>
    <property type="molecule type" value="Genomic_DNA"/>
</dbReference>
<feature type="compositionally biased region" description="Polar residues" evidence="1">
    <location>
        <begin position="185"/>
        <end position="194"/>
    </location>
</feature>
<evidence type="ECO:0000313" key="2">
    <source>
        <dbReference type="EMBL" id="GFU24305.1"/>
    </source>
</evidence>
<evidence type="ECO:0000313" key="3">
    <source>
        <dbReference type="Proteomes" id="UP000887013"/>
    </source>
</evidence>
<protein>
    <submittedName>
        <fullName evidence="2">Uncharacterized protein</fullName>
    </submittedName>
</protein>
<feature type="region of interest" description="Disordered" evidence="1">
    <location>
        <begin position="184"/>
        <end position="208"/>
    </location>
</feature>